<comment type="similarity">
    <text evidence="1">Belongs to the short-chain dehydrogenases/reductases (SDR) family.</text>
</comment>
<gene>
    <name evidence="2" type="ORF">Van01_40980</name>
</gene>
<dbReference type="InterPro" id="IPR002347">
    <property type="entry name" value="SDR_fam"/>
</dbReference>
<dbReference type="Proteomes" id="UP000647017">
    <property type="component" value="Unassembled WGS sequence"/>
</dbReference>
<evidence type="ECO:0000256" key="1">
    <source>
        <dbReference type="ARBA" id="ARBA00006484"/>
    </source>
</evidence>
<dbReference type="EMBL" id="BOOZ01000025">
    <property type="protein sequence ID" value="GIJ10884.1"/>
    <property type="molecule type" value="Genomic_DNA"/>
</dbReference>
<accession>A0ABQ4HZ05</accession>
<sequence>MPSGRLPGERRGVIGVPVTVTRYRFGTRHDRLSEPSRFGTMTGMRIDLAGRTALVTGSTQGIGRAIAAGLAAAGARVGINGRSSESVDRALAELGDGDFIAVPADVSTADGAIAAVEALPGVDILVNNLGIFGAQPAMEITDDDWRRYFEVNVLAAIRLTRAYLPGMRERGWGRIQYIASDSAVVIPAEMIHYGVSKTALLGVSRGFAKEAAGSGVTVNSVIAGPTHTGGVEQFVRSLVGDDLPWDTAQREFMLRHRPQSLLQRLIEPAEIADLVVYLASPLASATTGAAVRVDGGYVDAILP</sequence>
<reference evidence="2 3" key="1">
    <citation type="submission" date="2021-01" db="EMBL/GenBank/DDBJ databases">
        <title>Whole genome shotgun sequence of Verrucosispora andamanensis NBRC 109075.</title>
        <authorList>
            <person name="Komaki H."/>
            <person name="Tamura T."/>
        </authorList>
    </citation>
    <scope>NUCLEOTIDE SEQUENCE [LARGE SCALE GENOMIC DNA]</scope>
    <source>
        <strain evidence="2 3">NBRC 109075</strain>
    </source>
</reference>
<comment type="caution">
    <text evidence="2">The sequence shown here is derived from an EMBL/GenBank/DDBJ whole genome shotgun (WGS) entry which is preliminary data.</text>
</comment>
<dbReference type="PANTHER" id="PTHR42879">
    <property type="entry name" value="3-OXOACYL-(ACYL-CARRIER-PROTEIN) REDUCTASE"/>
    <property type="match status" value="1"/>
</dbReference>
<organism evidence="2 3">
    <name type="scientific">Micromonospora andamanensis</name>
    <dbReference type="NCBI Taxonomy" id="1287068"/>
    <lineage>
        <taxon>Bacteria</taxon>
        <taxon>Bacillati</taxon>
        <taxon>Actinomycetota</taxon>
        <taxon>Actinomycetes</taxon>
        <taxon>Micromonosporales</taxon>
        <taxon>Micromonosporaceae</taxon>
        <taxon>Micromonospora</taxon>
    </lineage>
</organism>
<evidence type="ECO:0000313" key="2">
    <source>
        <dbReference type="EMBL" id="GIJ10884.1"/>
    </source>
</evidence>
<dbReference type="InterPro" id="IPR050259">
    <property type="entry name" value="SDR"/>
</dbReference>
<dbReference type="PANTHER" id="PTHR42879:SF2">
    <property type="entry name" value="3-OXOACYL-[ACYL-CARRIER-PROTEIN] REDUCTASE FABG"/>
    <property type="match status" value="1"/>
</dbReference>
<dbReference type="PRINTS" id="PR00081">
    <property type="entry name" value="GDHRDH"/>
</dbReference>
<protein>
    <submittedName>
        <fullName evidence="2">Short-chain dehydrogenase</fullName>
    </submittedName>
</protein>
<dbReference type="CDD" id="cd05233">
    <property type="entry name" value="SDR_c"/>
    <property type="match status" value="1"/>
</dbReference>
<dbReference type="SUPFAM" id="SSF51735">
    <property type="entry name" value="NAD(P)-binding Rossmann-fold domains"/>
    <property type="match status" value="1"/>
</dbReference>
<evidence type="ECO:0000313" key="3">
    <source>
        <dbReference type="Proteomes" id="UP000647017"/>
    </source>
</evidence>
<name>A0ABQ4HZ05_9ACTN</name>
<dbReference type="PRINTS" id="PR00080">
    <property type="entry name" value="SDRFAMILY"/>
</dbReference>
<proteinExistence type="inferred from homology"/>
<keyword evidence="3" id="KW-1185">Reference proteome</keyword>
<dbReference type="InterPro" id="IPR036291">
    <property type="entry name" value="NAD(P)-bd_dom_sf"/>
</dbReference>
<dbReference type="Gene3D" id="3.40.50.720">
    <property type="entry name" value="NAD(P)-binding Rossmann-like Domain"/>
    <property type="match status" value="1"/>
</dbReference>
<dbReference type="PROSITE" id="PS00061">
    <property type="entry name" value="ADH_SHORT"/>
    <property type="match status" value="1"/>
</dbReference>
<dbReference type="Pfam" id="PF13561">
    <property type="entry name" value="adh_short_C2"/>
    <property type="match status" value="1"/>
</dbReference>
<dbReference type="InterPro" id="IPR020904">
    <property type="entry name" value="Sc_DH/Rdtase_CS"/>
</dbReference>